<sequence>MEARKTNPGCSPLPSMDPTRVLKPHAKWHLAGGKGERASSTPPILFPSPSDPGVDGRTEPGPTDLGRTLTLPLSAPGWDSSPSGSTPTTAPAVGPRHGRYRRTAPSRSSGSIPCDP</sequence>
<dbReference type="Proteomes" id="UP000677054">
    <property type="component" value="Unassembled WGS sequence"/>
</dbReference>
<dbReference type="EMBL" id="LR946186">
    <property type="protein sequence ID" value="CAD7255684.1"/>
    <property type="molecule type" value="Genomic_DNA"/>
</dbReference>
<feature type="compositionally biased region" description="Low complexity" evidence="1">
    <location>
        <begin position="80"/>
        <end position="92"/>
    </location>
</feature>
<evidence type="ECO:0000313" key="3">
    <source>
        <dbReference type="Proteomes" id="UP000677054"/>
    </source>
</evidence>
<feature type="non-terminal residue" evidence="2">
    <location>
        <position position="116"/>
    </location>
</feature>
<dbReference type="EMBL" id="CAJPEV010046668">
    <property type="protein sequence ID" value="CAG0910341.1"/>
    <property type="molecule type" value="Genomic_DNA"/>
</dbReference>
<feature type="compositionally biased region" description="Polar residues" evidence="1">
    <location>
        <begin position="105"/>
        <end position="116"/>
    </location>
</feature>
<accession>A0A7R9AKX2</accession>
<keyword evidence="3" id="KW-1185">Reference proteome</keyword>
<feature type="region of interest" description="Disordered" evidence="1">
    <location>
        <begin position="1"/>
        <end position="116"/>
    </location>
</feature>
<proteinExistence type="predicted"/>
<evidence type="ECO:0000256" key="1">
    <source>
        <dbReference type="SAM" id="MobiDB-lite"/>
    </source>
</evidence>
<dbReference type="AlphaFoldDB" id="A0A7R9AKX2"/>
<gene>
    <name evidence="2" type="ORF">DSTB1V02_LOCUS15429</name>
</gene>
<reference evidence="2" key="1">
    <citation type="submission" date="2020-11" db="EMBL/GenBank/DDBJ databases">
        <authorList>
            <person name="Tran Van P."/>
        </authorList>
    </citation>
    <scope>NUCLEOTIDE SEQUENCE</scope>
</reference>
<evidence type="ECO:0000313" key="2">
    <source>
        <dbReference type="EMBL" id="CAD7255684.1"/>
    </source>
</evidence>
<protein>
    <submittedName>
        <fullName evidence="2">Uncharacterized protein</fullName>
    </submittedName>
</protein>
<organism evidence="2">
    <name type="scientific">Darwinula stevensoni</name>
    <dbReference type="NCBI Taxonomy" id="69355"/>
    <lineage>
        <taxon>Eukaryota</taxon>
        <taxon>Metazoa</taxon>
        <taxon>Ecdysozoa</taxon>
        <taxon>Arthropoda</taxon>
        <taxon>Crustacea</taxon>
        <taxon>Oligostraca</taxon>
        <taxon>Ostracoda</taxon>
        <taxon>Podocopa</taxon>
        <taxon>Podocopida</taxon>
        <taxon>Darwinulocopina</taxon>
        <taxon>Darwinuloidea</taxon>
        <taxon>Darwinulidae</taxon>
        <taxon>Darwinula</taxon>
    </lineage>
</organism>
<name>A0A7R9AKX2_9CRUS</name>